<keyword evidence="3" id="KW-1185">Reference proteome</keyword>
<evidence type="ECO:0000313" key="2">
    <source>
        <dbReference type="EMBL" id="KAK3386435.1"/>
    </source>
</evidence>
<dbReference type="EMBL" id="JAULSW010000003">
    <property type="protein sequence ID" value="KAK3386435.1"/>
    <property type="molecule type" value="Genomic_DNA"/>
</dbReference>
<sequence>MTFAELQRVVLVVILAHWKVPPDQTADGLKLLLQIVSSLPFKQEPLDDRWIEMITTPILSYFQDEESGTIPISLGRRLPGFIPSPHNGPGRPSFGLTNMAGIFPLIKSAEFRVEFLRRLAQRVGWLQDTEAWVAFRLDDTDSDLDDTESDLDDTDSDLDDTDGDLDDTASDLDDADSDLNDSCRSHVDEPNKADHSTVINDWCFATEFPSDSSRGGSRPRQHRRWVPHWLAAAKRRISIHSEEVLYLTETNPIICRNHDSITSIQTPQEQKEFDFLFSDPNSAGVFVLRNNTFEAGRTGPTITRDDVRWRLQYDMLSQQQLRLHILNKESPIIQSIFLLTYASFLYSSLSRQSATISPRVFSAPFHITIISKHTKSWVESPAVFTISYQDTSTIHYNLALVAYFKLGLDVVRGSMKGVLGMSIDD</sequence>
<evidence type="ECO:0000313" key="3">
    <source>
        <dbReference type="Proteomes" id="UP001285441"/>
    </source>
</evidence>
<reference evidence="2" key="2">
    <citation type="submission" date="2023-06" db="EMBL/GenBank/DDBJ databases">
        <authorList>
            <consortium name="Lawrence Berkeley National Laboratory"/>
            <person name="Haridas S."/>
            <person name="Hensen N."/>
            <person name="Bonometti L."/>
            <person name="Westerberg I."/>
            <person name="Brannstrom I.O."/>
            <person name="Guillou S."/>
            <person name="Cros-Aarteil S."/>
            <person name="Calhoun S."/>
            <person name="Kuo A."/>
            <person name="Mondo S."/>
            <person name="Pangilinan J."/>
            <person name="Riley R."/>
            <person name="LaButti K."/>
            <person name="Andreopoulos B."/>
            <person name="Lipzen A."/>
            <person name="Chen C."/>
            <person name="Yanf M."/>
            <person name="Daum C."/>
            <person name="Ng V."/>
            <person name="Clum A."/>
            <person name="Steindorff A."/>
            <person name="Ohm R."/>
            <person name="Martin F."/>
            <person name="Silar P."/>
            <person name="Natvig D."/>
            <person name="Lalanne C."/>
            <person name="Gautier V."/>
            <person name="Ament-velasquez S.L."/>
            <person name="Kruys A."/>
            <person name="Hutchinson M.I."/>
            <person name="Powell A.J."/>
            <person name="Barry K."/>
            <person name="Miller A.N."/>
            <person name="Grigoriev I.V."/>
            <person name="Debuchy R."/>
            <person name="Gladieux P."/>
            <person name="Thoren M.H."/>
            <person name="Johannesson H."/>
        </authorList>
    </citation>
    <scope>NUCLEOTIDE SEQUENCE</scope>
    <source>
        <strain evidence="2">CBS 232.78</strain>
    </source>
</reference>
<accession>A0AAE0NRR7</accession>
<feature type="compositionally biased region" description="Basic and acidic residues" evidence="1">
    <location>
        <begin position="181"/>
        <end position="191"/>
    </location>
</feature>
<name>A0AAE0NRR7_9PEZI</name>
<feature type="region of interest" description="Disordered" evidence="1">
    <location>
        <begin position="143"/>
        <end position="191"/>
    </location>
</feature>
<gene>
    <name evidence="2" type="ORF">B0H63DRAFT_136579</name>
</gene>
<dbReference type="Proteomes" id="UP001285441">
    <property type="component" value="Unassembled WGS sequence"/>
</dbReference>
<organism evidence="2 3">
    <name type="scientific">Podospora didyma</name>
    <dbReference type="NCBI Taxonomy" id="330526"/>
    <lineage>
        <taxon>Eukaryota</taxon>
        <taxon>Fungi</taxon>
        <taxon>Dikarya</taxon>
        <taxon>Ascomycota</taxon>
        <taxon>Pezizomycotina</taxon>
        <taxon>Sordariomycetes</taxon>
        <taxon>Sordariomycetidae</taxon>
        <taxon>Sordariales</taxon>
        <taxon>Podosporaceae</taxon>
        <taxon>Podospora</taxon>
    </lineage>
</organism>
<dbReference type="AlphaFoldDB" id="A0AAE0NRR7"/>
<proteinExistence type="predicted"/>
<evidence type="ECO:0000256" key="1">
    <source>
        <dbReference type="SAM" id="MobiDB-lite"/>
    </source>
</evidence>
<protein>
    <submittedName>
        <fullName evidence="2">Uncharacterized protein</fullName>
    </submittedName>
</protein>
<comment type="caution">
    <text evidence="2">The sequence shown here is derived from an EMBL/GenBank/DDBJ whole genome shotgun (WGS) entry which is preliminary data.</text>
</comment>
<feature type="compositionally biased region" description="Acidic residues" evidence="1">
    <location>
        <begin position="143"/>
        <end position="179"/>
    </location>
</feature>
<reference evidence="2" key="1">
    <citation type="journal article" date="2023" name="Mol. Phylogenet. Evol.">
        <title>Genome-scale phylogeny and comparative genomics of the fungal order Sordariales.</title>
        <authorList>
            <person name="Hensen N."/>
            <person name="Bonometti L."/>
            <person name="Westerberg I."/>
            <person name="Brannstrom I.O."/>
            <person name="Guillou S."/>
            <person name="Cros-Aarteil S."/>
            <person name="Calhoun S."/>
            <person name="Haridas S."/>
            <person name="Kuo A."/>
            <person name="Mondo S."/>
            <person name="Pangilinan J."/>
            <person name="Riley R."/>
            <person name="LaButti K."/>
            <person name="Andreopoulos B."/>
            <person name="Lipzen A."/>
            <person name="Chen C."/>
            <person name="Yan M."/>
            <person name="Daum C."/>
            <person name="Ng V."/>
            <person name="Clum A."/>
            <person name="Steindorff A."/>
            <person name="Ohm R.A."/>
            <person name="Martin F."/>
            <person name="Silar P."/>
            <person name="Natvig D.O."/>
            <person name="Lalanne C."/>
            <person name="Gautier V."/>
            <person name="Ament-Velasquez S.L."/>
            <person name="Kruys A."/>
            <person name="Hutchinson M.I."/>
            <person name="Powell A.J."/>
            <person name="Barry K."/>
            <person name="Miller A.N."/>
            <person name="Grigoriev I.V."/>
            <person name="Debuchy R."/>
            <person name="Gladieux P."/>
            <person name="Hiltunen Thoren M."/>
            <person name="Johannesson H."/>
        </authorList>
    </citation>
    <scope>NUCLEOTIDE SEQUENCE</scope>
    <source>
        <strain evidence="2">CBS 232.78</strain>
    </source>
</reference>